<evidence type="ECO:0000256" key="1">
    <source>
        <dbReference type="SAM" id="MobiDB-lite"/>
    </source>
</evidence>
<organism evidence="2 3">
    <name type="scientific">Pyrobaculum arsenaticum</name>
    <dbReference type="NCBI Taxonomy" id="121277"/>
    <lineage>
        <taxon>Archaea</taxon>
        <taxon>Thermoproteota</taxon>
        <taxon>Thermoprotei</taxon>
        <taxon>Thermoproteales</taxon>
        <taxon>Thermoproteaceae</taxon>
        <taxon>Pyrobaculum</taxon>
    </lineage>
</organism>
<evidence type="ECO:0000313" key="3">
    <source>
        <dbReference type="Proteomes" id="UP000554766"/>
    </source>
</evidence>
<accession>A0A7L4P866</accession>
<reference evidence="2 3" key="1">
    <citation type="journal article" date="2020" name="Nat. Commun.">
        <title>The structures of two archaeal type IV pili illuminate evolutionary relationships.</title>
        <authorList>
            <person name="Wang F."/>
            <person name="Baquero D.P."/>
            <person name="Su Z."/>
            <person name="Beltran L.C."/>
            <person name="Prangishvili D."/>
            <person name="Krupovic M."/>
            <person name="Egelman E.H."/>
        </authorList>
    </citation>
    <scope>NUCLEOTIDE SEQUENCE [LARGE SCALE GENOMIC DNA]</scope>
    <source>
        <strain evidence="2 3">2GA</strain>
    </source>
</reference>
<proteinExistence type="predicted"/>
<protein>
    <submittedName>
        <fullName evidence="2">Uncharacterized protein</fullName>
    </submittedName>
</protein>
<sequence>MRVKIVPRGVLAAVAQEERILCLYARGLGARQISFITGLPLSTVYRKIAKLKKLGVLQPGIYIAGEVHDGLVKILGKPVLLLAEDYCAYIPERCQYDSCMSCPHYVVHLKELHAMGLAEGQYAEPRHLVEELVERVKKAVRDGFWVELHASRSSKKPARAPQRRRLLQKPTRPPPV</sequence>
<keyword evidence="3" id="KW-1185">Reference proteome</keyword>
<dbReference type="Proteomes" id="UP000554766">
    <property type="component" value="Unassembled WGS sequence"/>
</dbReference>
<name>A0A7L4P866_9CREN</name>
<comment type="caution">
    <text evidence="2">The sequence shown here is derived from an EMBL/GenBank/DDBJ whole genome shotgun (WGS) entry which is preliminary data.</text>
</comment>
<evidence type="ECO:0000313" key="2">
    <source>
        <dbReference type="EMBL" id="NYR14883.1"/>
    </source>
</evidence>
<dbReference type="RefSeq" id="WP_179790275.1">
    <property type="nucleotide sequence ID" value="NZ_JAAVJF010000001.1"/>
</dbReference>
<feature type="region of interest" description="Disordered" evidence="1">
    <location>
        <begin position="152"/>
        <end position="176"/>
    </location>
</feature>
<feature type="compositionally biased region" description="Basic residues" evidence="1">
    <location>
        <begin position="152"/>
        <end position="167"/>
    </location>
</feature>
<dbReference type="AlphaFoldDB" id="A0A7L4P866"/>
<gene>
    <name evidence="2" type="ORF">HC235_02685</name>
</gene>
<dbReference type="EMBL" id="JAAVJF010000001">
    <property type="protein sequence ID" value="NYR14883.1"/>
    <property type="molecule type" value="Genomic_DNA"/>
</dbReference>